<dbReference type="AlphaFoldDB" id="A0A2N0UJV5"/>
<evidence type="ECO:0000256" key="3">
    <source>
        <dbReference type="ARBA" id="ARBA00022679"/>
    </source>
</evidence>
<dbReference type="InterPro" id="IPR013123">
    <property type="entry name" value="SpoU_subst-bd"/>
</dbReference>
<dbReference type="Proteomes" id="UP000233425">
    <property type="component" value="Unassembled WGS sequence"/>
</dbReference>
<dbReference type="Pfam" id="PF00588">
    <property type="entry name" value="SpoU_methylase"/>
    <property type="match status" value="1"/>
</dbReference>
<dbReference type="PANTHER" id="PTHR43191">
    <property type="entry name" value="RRNA METHYLTRANSFERASE 3"/>
    <property type="match status" value="1"/>
</dbReference>
<comment type="similarity">
    <text evidence="1">Belongs to the class IV-like SAM-binding methyltransferase superfamily. RNA methyltransferase TrmH family.</text>
</comment>
<proteinExistence type="inferred from homology"/>
<evidence type="ECO:0000259" key="4">
    <source>
        <dbReference type="SMART" id="SM00967"/>
    </source>
</evidence>
<organism evidence="5 6">
    <name type="scientific">Ruminococcus bromii</name>
    <dbReference type="NCBI Taxonomy" id="40518"/>
    <lineage>
        <taxon>Bacteria</taxon>
        <taxon>Bacillati</taxon>
        <taxon>Bacillota</taxon>
        <taxon>Clostridia</taxon>
        <taxon>Eubacteriales</taxon>
        <taxon>Oscillospiraceae</taxon>
        <taxon>Ruminococcus</taxon>
    </lineage>
</organism>
<dbReference type="InterPro" id="IPR029026">
    <property type="entry name" value="tRNA_m1G_MTases_N"/>
</dbReference>
<feature type="domain" description="RNA 2-O ribose methyltransferase substrate binding" evidence="4">
    <location>
        <begin position="32"/>
        <end position="106"/>
    </location>
</feature>
<dbReference type="CDD" id="cd18095">
    <property type="entry name" value="SpoU-like_rRNA-MTase"/>
    <property type="match status" value="1"/>
</dbReference>
<dbReference type="Gene3D" id="3.30.1330.30">
    <property type="match status" value="1"/>
</dbReference>
<dbReference type="GO" id="GO:0005737">
    <property type="term" value="C:cytoplasm"/>
    <property type="evidence" value="ECO:0007669"/>
    <property type="project" value="UniProtKB-ARBA"/>
</dbReference>
<keyword evidence="2 5" id="KW-0489">Methyltransferase</keyword>
<sequence>MTILSSKDNSNIKNAVRLRKSAKHRRESGLFIAEGVRICIDAMLSKADIDTFFASEKAAAKYAYEFEQLRKYSAKAFVVSDKIFNQICDTESPQGFLCVIKALDKSGSFDKIKTGDKFLALDNLQDPSNLGTILRTAEALNVTGVVLSDDCCDIYSPKVVRGSMGAVFRLPFVVSTSIAEYLNTHSELESYAAVVSSSADKITETSFASPCIVAVGNEGNGLKEDTISACKHKITIPMTGRAESLNAAVAASIIMWEMMK</sequence>
<comment type="caution">
    <text evidence="5">The sequence shown here is derived from an EMBL/GenBank/DDBJ whole genome shotgun (WGS) entry which is preliminary data.</text>
</comment>
<dbReference type="SUPFAM" id="SSF75217">
    <property type="entry name" value="alpha/beta knot"/>
    <property type="match status" value="1"/>
</dbReference>
<dbReference type="SMART" id="SM00967">
    <property type="entry name" value="SpoU_sub_bind"/>
    <property type="match status" value="1"/>
</dbReference>
<protein>
    <submittedName>
        <fullName evidence="5">23S rRNA (Uridine(2479)-2'-O)-methyltransferase</fullName>
        <ecNumber evidence="5">2.1.1.208</ecNumber>
    </submittedName>
</protein>
<dbReference type="Pfam" id="PF22435">
    <property type="entry name" value="MRM3-like_sub_bind"/>
    <property type="match status" value="1"/>
</dbReference>
<dbReference type="Gene3D" id="3.40.1280.10">
    <property type="match status" value="1"/>
</dbReference>
<dbReference type="EMBL" id="NNSR01000072">
    <property type="protein sequence ID" value="PKD27269.1"/>
    <property type="molecule type" value="Genomic_DNA"/>
</dbReference>
<dbReference type="RefSeq" id="WP_101029584.1">
    <property type="nucleotide sequence ID" value="NZ_CATZKG010000003.1"/>
</dbReference>
<evidence type="ECO:0000313" key="5">
    <source>
        <dbReference type="EMBL" id="PKD27269.1"/>
    </source>
</evidence>
<dbReference type="GO" id="GO:0006396">
    <property type="term" value="P:RNA processing"/>
    <property type="evidence" value="ECO:0007669"/>
    <property type="project" value="InterPro"/>
</dbReference>
<keyword evidence="6" id="KW-1185">Reference proteome</keyword>
<dbReference type="GO" id="GO:0003723">
    <property type="term" value="F:RNA binding"/>
    <property type="evidence" value="ECO:0007669"/>
    <property type="project" value="InterPro"/>
</dbReference>
<dbReference type="GO" id="GO:0008173">
    <property type="term" value="F:RNA methyltransferase activity"/>
    <property type="evidence" value="ECO:0007669"/>
    <property type="project" value="InterPro"/>
</dbReference>
<dbReference type="PANTHER" id="PTHR43191:SF2">
    <property type="entry name" value="RRNA METHYLTRANSFERASE 3, MITOCHONDRIAL"/>
    <property type="match status" value="1"/>
</dbReference>
<dbReference type="InterPro" id="IPR029028">
    <property type="entry name" value="Alpha/beta_knot_MTases"/>
</dbReference>
<name>A0A2N0UJV5_9FIRM</name>
<dbReference type="InterPro" id="IPR053888">
    <property type="entry name" value="MRM3-like_sub_bind"/>
</dbReference>
<evidence type="ECO:0000313" key="6">
    <source>
        <dbReference type="Proteomes" id="UP000233425"/>
    </source>
</evidence>
<evidence type="ECO:0000256" key="1">
    <source>
        <dbReference type="ARBA" id="ARBA00007228"/>
    </source>
</evidence>
<dbReference type="InterPro" id="IPR001537">
    <property type="entry name" value="SpoU_MeTrfase"/>
</dbReference>
<dbReference type="EC" id="2.1.1.208" evidence="5"/>
<dbReference type="InterPro" id="IPR051259">
    <property type="entry name" value="rRNA_Methyltransferase"/>
</dbReference>
<evidence type="ECO:0000256" key="2">
    <source>
        <dbReference type="ARBA" id="ARBA00022603"/>
    </source>
</evidence>
<reference evidence="5" key="1">
    <citation type="journal article" date="2018" name="Environ. Microbiol.">
        <title>Sporulation capability and amylosome conservation among diverse human colonic and rumen isolates of the keystone starch-degrader Ruminococcus bromii.</title>
        <authorList>
            <person name="Mukhopadhya I."/>
            <person name="Morais S."/>
            <person name="Laverde-Gomez J."/>
            <person name="Sheridan P.O."/>
            <person name="Walker A.W."/>
            <person name="Kelly W."/>
            <person name="Klieve A.V."/>
            <person name="Ouwerkerk D."/>
            <person name="Duncan S.H."/>
            <person name="Louis P."/>
            <person name="Koropatkin N."/>
            <person name="Cockburn D."/>
            <person name="Kibler R."/>
            <person name="Cooper P.J."/>
            <person name="Sandoval C."/>
            <person name="Crost E."/>
            <person name="Juge N."/>
            <person name="Bayer E.A."/>
            <person name="Flint H.J."/>
        </authorList>
    </citation>
    <scope>NUCLEOTIDE SEQUENCE [LARGE SCALE GENOMIC DNA]</scope>
    <source>
        <strain evidence="5">ATCC 27255</strain>
    </source>
</reference>
<gene>
    <name evidence="5" type="primary">aviRb</name>
    <name evidence="5" type="ORF">RBATCC27255_01658</name>
</gene>
<keyword evidence="3 5" id="KW-0808">Transferase</keyword>
<dbReference type="GO" id="GO:0032259">
    <property type="term" value="P:methylation"/>
    <property type="evidence" value="ECO:0007669"/>
    <property type="project" value="UniProtKB-KW"/>
</dbReference>
<dbReference type="InterPro" id="IPR029064">
    <property type="entry name" value="Ribosomal_eL30-like_sf"/>
</dbReference>
<accession>A0A2N0UJV5</accession>
<dbReference type="SUPFAM" id="SSF55315">
    <property type="entry name" value="L30e-like"/>
    <property type="match status" value="1"/>
</dbReference>